<reference evidence="6 7" key="1">
    <citation type="journal article" date="2019" name="Int. J. Syst. Evol. Microbiol.">
        <title>The Global Catalogue of Microorganisms (GCM) 10K type strain sequencing project: providing services to taxonomists for standard genome sequencing and annotation.</title>
        <authorList>
            <consortium name="The Broad Institute Genomics Platform"/>
            <consortium name="The Broad Institute Genome Sequencing Center for Infectious Disease"/>
            <person name="Wu L."/>
            <person name="Ma J."/>
        </authorList>
    </citation>
    <scope>NUCLEOTIDE SEQUENCE [LARGE SCALE GENOMIC DNA]</scope>
    <source>
        <strain evidence="6 7">JCM 10977</strain>
    </source>
</reference>
<dbReference type="GO" id="GO:0016787">
    <property type="term" value="F:hydrolase activity"/>
    <property type="evidence" value="ECO:0007669"/>
    <property type="project" value="UniProtKB-KW"/>
</dbReference>
<proteinExistence type="inferred from homology"/>
<dbReference type="Gene3D" id="3.40.50.1820">
    <property type="entry name" value="alpha/beta hydrolase"/>
    <property type="match status" value="1"/>
</dbReference>
<dbReference type="InterPro" id="IPR029058">
    <property type="entry name" value="AB_hydrolase_fold"/>
</dbReference>
<feature type="domain" description="Epoxide hydrolase N-terminal" evidence="5">
    <location>
        <begin position="8"/>
        <end position="113"/>
    </location>
</feature>
<evidence type="ECO:0000313" key="6">
    <source>
        <dbReference type="EMBL" id="GAA0957405.1"/>
    </source>
</evidence>
<dbReference type="Proteomes" id="UP001500542">
    <property type="component" value="Unassembled WGS sequence"/>
</dbReference>
<dbReference type="PIRSF" id="PIRSF001112">
    <property type="entry name" value="Epoxide_hydrolase"/>
    <property type="match status" value="1"/>
</dbReference>
<dbReference type="InterPro" id="IPR016292">
    <property type="entry name" value="Epoxide_hydrolase"/>
</dbReference>
<comment type="similarity">
    <text evidence="1">Belongs to the peptidase S33 family.</text>
</comment>
<dbReference type="InterPro" id="IPR000639">
    <property type="entry name" value="Epox_hydrolase-like"/>
</dbReference>
<keyword evidence="7" id="KW-1185">Reference proteome</keyword>
<feature type="region of interest" description="Disordered" evidence="4">
    <location>
        <begin position="331"/>
        <end position="354"/>
    </location>
</feature>
<evidence type="ECO:0000313" key="7">
    <source>
        <dbReference type="Proteomes" id="UP001500542"/>
    </source>
</evidence>
<organism evidence="6 7">
    <name type="scientific">Kribbella koreensis</name>
    <dbReference type="NCBI Taxonomy" id="57909"/>
    <lineage>
        <taxon>Bacteria</taxon>
        <taxon>Bacillati</taxon>
        <taxon>Actinomycetota</taxon>
        <taxon>Actinomycetes</taxon>
        <taxon>Propionibacteriales</taxon>
        <taxon>Kribbellaceae</taxon>
        <taxon>Kribbella</taxon>
    </lineage>
</organism>
<evidence type="ECO:0000256" key="2">
    <source>
        <dbReference type="ARBA" id="ARBA00022797"/>
    </source>
</evidence>
<sequence>MTTEQSEIQTFRIEIPQNELDDLRARLLGARWPAAPRVDDWSRGVPTGYLKELAEYWANGFDWRAQEAALNEIPQFVTEIDGQRIHFFHQRSAEPDATPLILTHGWPGSPVEFQRLIGPLTDPVAHGGDAADAFHVVVPSLPGYGFSNPLGEGGFNLFGVARMWASLMNRLGYERYAAHGTDAGSGVAGMLPMVDAEHVIGIHLAGISASTPFGDPIALDGLSAADRVRAERFNALMDEGFGYLVQQMTRPQTLAYSLNDSPIGQLAWIVEKFAEWTDPAYRLPEEAVDRDQLLTNVSLYWFTGSGASSAHAVYEGMAAWKALATQSWGSGDDAGQGWGDSGDRGSDVGEVAGPPTGVAVFGNETAIKSLTDPAGKIEHWVEYERGGHFAAMEVPDLLTADLRTFFRPLR</sequence>
<evidence type="ECO:0000256" key="3">
    <source>
        <dbReference type="ARBA" id="ARBA00022801"/>
    </source>
</evidence>
<keyword evidence="3 6" id="KW-0378">Hydrolase</keyword>
<dbReference type="PRINTS" id="PR00412">
    <property type="entry name" value="EPOXHYDRLASE"/>
</dbReference>
<evidence type="ECO:0000256" key="1">
    <source>
        <dbReference type="ARBA" id="ARBA00010088"/>
    </source>
</evidence>
<name>A0ABN1RHU2_9ACTN</name>
<protein>
    <submittedName>
        <fullName evidence="6">Epoxide hydrolase</fullName>
    </submittedName>
</protein>
<dbReference type="PANTHER" id="PTHR21661:SF35">
    <property type="entry name" value="EPOXIDE HYDROLASE"/>
    <property type="match status" value="1"/>
</dbReference>
<dbReference type="EMBL" id="BAAAHK010000018">
    <property type="protein sequence ID" value="GAA0957405.1"/>
    <property type="molecule type" value="Genomic_DNA"/>
</dbReference>
<evidence type="ECO:0000259" key="5">
    <source>
        <dbReference type="Pfam" id="PF06441"/>
    </source>
</evidence>
<dbReference type="InterPro" id="IPR010497">
    <property type="entry name" value="Epoxide_hydro_N"/>
</dbReference>
<evidence type="ECO:0000256" key="4">
    <source>
        <dbReference type="SAM" id="MobiDB-lite"/>
    </source>
</evidence>
<dbReference type="RefSeq" id="WP_343979961.1">
    <property type="nucleotide sequence ID" value="NZ_BAAAHK010000018.1"/>
</dbReference>
<dbReference type="PANTHER" id="PTHR21661">
    <property type="entry name" value="EPOXIDE HYDROLASE 1-RELATED"/>
    <property type="match status" value="1"/>
</dbReference>
<gene>
    <name evidence="6" type="ORF">GCM10009554_68150</name>
</gene>
<dbReference type="SUPFAM" id="SSF53474">
    <property type="entry name" value="alpha/beta-Hydrolases"/>
    <property type="match status" value="1"/>
</dbReference>
<dbReference type="Pfam" id="PF06441">
    <property type="entry name" value="EHN"/>
    <property type="match status" value="1"/>
</dbReference>
<accession>A0ABN1RHU2</accession>
<comment type="caution">
    <text evidence="6">The sequence shown here is derived from an EMBL/GenBank/DDBJ whole genome shotgun (WGS) entry which is preliminary data.</text>
</comment>
<keyword evidence="2" id="KW-0058">Aromatic hydrocarbons catabolism</keyword>